<comment type="caution">
    <text evidence="1">The sequence shown here is derived from an EMBL/GenBank/DDBJ whole genome shotgun (WGS) entry which is preliminary data.</text>
</comment>
<reference evidence="1 2" key="1">
    <citation type="journal article" date="2014" name="ISME J.">
        <title>Candidatus Competibacter-lineage genomes retrieved from metagenomes reveal functional metabolic diversity.</title>
        <authorList>
            <person name="McIlroy S.J."/>
            <person name="Albertsen M."/>
            <person name="Andresen E.K."/>
            <person name="Saunders A.M."/>
            <person name="Kristiansen R."/>
            <person name="Stokholm-Bjerregaard M."/>
            <person name="Nielsen K.L."/>
            <person name="Nielsen P.H."/>
        </authorList>
    </citation>
    <scope>NUCLEOTIDE SEQUENCE [LARGE SCALE GENOMIC DNA]</scope>
    <source>
        <strain evidence="1 2">Run_B_J11</strain>
    </source>
</reference>
<proteinExistence type="predicted"/>
<dbReference type="Proteomes" id="UP000019184">
    <property type="component" value="Unassembled WGS sequence"/>
</dbReference>
<protein>
    <submittedName>
        <fullName evidence="1">Uncharacterized protein</fullName>
    </submittedName>
</protein>
<evidence type="ECO:0000313" key="2">
    <source>
        <dbReference type="Proteomes" id="UP000019184"/>
    </source>
</evidence>
<sequence length="62" mass="7174">MGDRRRFHDRRGGFFNKEGRLHECASENPEDTLPLGRGVPKEGLDIKKLGVSSKLFPRRRRP</sequence>
<keyword evidence="2" id="KW-1185">Reference proteome</keyword>
<organism evidence="1 2">
    <name type="scientific">Candidatus Contendobacter odensis Run_B_J11</name>
    <dbReference type="NCBI Taxonomy" id="1400861"/>
    <lineage>
        <taxon>Bacteria</taxon>
        <taxon>Pseudomonadati</taxon>
        <taxon>Pseudomonadota</taxon>
        <taxon>Gammaproteobacteria</taxon>
        <taxon>Candidatus Competibacteraceae</taxon>
        <taxon>Candidatus Contendibacter</taxon>
    </lineage>
</organism>
<evidence type="ECO:0000313" key="1">
    <source>
        <dbReference type="EMBL" id="CDH45825.1"/>
    </source>
</evidence>
<dbReference type="EMBL" id="CBTK010000213">
    <property type="protein sequence ID" value="CDH45825.1"/>
    <property type="molecule type" value="Genomic_DNA"/>
</dbReference>
<name>A0A7U7J4Z5_9GAMM</name>
<dbReference type="AlphaFoldDB" id="A0A7U7J4Z5"/>
<accession>A0A7U7J4Z5</accession>
<gene>
    <name evidence="1" type="ORF">BN874_2900004</name>
</gene>